<dbReference type="InterPro" id="IPR043502">
    <property type="entry name" value="DNA/RNA_pol_sf"/>
</dbReference>
<keyword evidence="7" id="KW-1195">Viral transcription</keyword>
<dbReference type="Gene3D" id="1.10.287.280">
    <property type="match status" value="1"/>
</dbReference>
<comment type="similarity">
    <text evidence="1">Belongs to the phage and mitochondrial RNA polymerase family.</text>
</comment>
<dbReference type="Gene3D" id="1.10.150.20">
    <property type="entry name" value="5' to 3' exonuclease, C-terminal subdomain"/>
    <property type="match status" value="1"/>
</dbReference>
<dbReference type="GO" id="GO:0003677">
    <property type="term" value="F:DNA binding"/>
    <property type="evidence" value="ECO:0007669"/>
    <property type="project" value="InterPro"/>
</dbReference>
<keyword evidence="3" id="KW-0240">DNA-directed RNA polymerase</keyword>
<dbReference type="InterPro" id="IPR029262">
    <property type="entry name" value="RPOL_N"/>
</dbReference>
<dbReference type="Pfam" id="PF00940">
    <property type="entry name" value="RNA_pol"/>
    <property type="match status" value="1"/>
</dbReference>
<evidence type="ECO:0000256" key="3">
    <source>
        <dbReference type="ARBA" id="ARBA00022478"/>
    </source>
</evidence>
<keyword evidence="6" id="KW-0804">Transcription</keyword>
<evidence type="ECO:0000256" key="5">
    <source>
        <dbReference type="ARBA" id="ARBA00022695"/>
    </source>
</evidence>
<name>A0A1L7DQH1_9CAUD</name>
<dbReference type="Proteomes" id="UP000225269">
    <property type="component" value="Segment"/>
</dbReference>
<dbReference type="PANTHER" id="PTHR10102">
    <property type="entry name" value="DNA-DIRECTED RNA POLYMERASE, MITOCHONDRIAL"/>
    <property type="match status" value="1"/>
</dbReference>
<dbReference type="SUPFAM" id="SSF56672">
    <property type="entry name" value="DNA/RNA polymerases"/>
    <property type="match status" value="1"/>
</dbReference>
<dbReference type="GO" id="GO:0003899">
    <property type="term" value="F:DNA-directed RNA polymerase activity"/>
    <property type="evidence" value="ECO:0007669"/>
    <property type="project" value="UniProtKB-EC"/>
</dbReference>
<evidence type="ECO:0000256" key="8">
    <source>
        <dbReference type="ARBA" id="ARBA00048552"/>
    </source>
</evidence>
<organism evidence="10 11">
    <name type="scientific">Yersinia phage fHe-Yen3-01</name>
    <dbReference type="NCBI Taxonomy" id="1932893"/>
    <lineage>
        <taxon>Viruses</taxon>
        <taxon>Duplodnaviria</taxon>
        <taxon>Heunggongvirae</taxon>
        <taxon>Uroviricota</taxon>
        <taxon>Caudoviricetes</taxon>
        <taxon>Autographivirales</taxon>
        <taxon>Autonotataviridae</taxon>
        <taxon>Melnykvirinae</taxon>
        <taxon>Pokrovskaiavirus</taxon>
        <taxon>Pokrovskaiavirus fHeYen301</taxon>
    </lineage>
</organism>
<evidence type="ECO:0000256" key="4">
    <source>
        <dbReference type="ARBA" id="ARBA00022679"/>
    </source>
</evidence>
<evidence type="ECO:0000313" key="11">
    <source>
        <dbReference type="Proteomes" id="UP000225269"/>
    </source>
</evidence>
<keyword evidence="4" id="KW-0808">Transferase</keyword>
<dbReference type="GO" id="GO:0019083">
    <property type="term" value="P:viral transcription"/>
    <property type="evidence" value="ECO:0007669"/>
    <property type="project" value="UniProtKB-KW"/>
</dbReference>
<accession>A0A1L7DQH1</accession>
<keyword evidence="11" id="KW-1185">Reference proteome</keyword>
<evidence type="ECO:0000256" key="6">
    <source>
        <dbReference type="ARBA" id="ARBA00023163"/>
    </source>
</evidence>
<evidence type="ECO:0000313" key="10">
    <source>
        <dbReference type="EMBL" id="APU00369.1"/>
    </source>
</evidence>
<dbReference type="Gene3D" id="1.10.1320.10">
    <property type="entry name" value="DNA-directed RNA polymerase, N-terminal domain"/>
    <property type="match status" value="1"/>
</dbReference>
<evidence type="ECO:0000256" key="1">
    <source>
        <dbReference type="ARBA" id="ARBA00009493"/>
    </source>
</evidence>
<dbReference type="InterPro" id="IPR002092">
    <property type="entry name" value="DNA-dir_Rpol_phage-type"/>
</dbReference>
<sequence>MVTLADQLAFEKKHRELGQSKMMAQIERAQQDGRITDTPLGTGVLRRYLLWLSERISTDITTDLGKAGRAKAYSPLLHSLDPDAVALITINTLLGSFQARDGEIQLSTLAYSIGRNVYGELALAHFRDMKPDLYETLTSDLQQKMSRDLRHKLTIFRMQAKENNIELPEWTPSQKLQVGVYLLSLIDGTSGHDVFLCNMNLRQSGNKTKYMISLSENIQHIMGDLEYSLINKSGFAAPCIYPPQDWTGEDGVGGFHGDLKIRAVRFFKGSSYQWEIMNTLGCDNTKTLAMLNAHQRTAWKVNPFILNLVTEMRKRGRETKTVATLAAHKKPTRPDFLDLKDTKDFTHAEFKEFAQWKAETRDWHTKTKKVTRVELRLHLAVEAAKEMLGYDEFFFVYQVDSRVRAYPVSGPLNPQGSDVQKALLHAAHGEPIDTPEALYWFKLTIASKFGIDKLAPLECIKWVDANHDNILKAVYDPCDRDAYLWWSAADKPMQFIALCDEYSRFIKDPSGFRSRIAAAMDGTCNGLQNYSAMLRDEVGGRATNLISDASGVPNDIYGDVAKASYKRLCSMVVSDERLAWQEHGFNRSLTKKSVMTQVYGSTFGTCRKSVIEYCQDKDLFLKELRFGYSDYAARLIWDGIGDVVVKAKEAMDWLRKSAGLIMKEGAEYISWPTPTGYRVVQIYDKCEMIRVQAHIGQKIALKVHNHDKPIGPDKMRHRNAFPPNFIHSIDGSHMGLTTIDIEEKCGRGTFMHFIHDDFGVLPKHAAQLAKSIRQCFVDMHSGYDLESIREEYPFLTEPPSKGNLDINCVLNSINFFR</sequence>
<proteinExistence type="inferred from homology"/>
<keyword evidence="5" id="KW-0548">Nucleotidyltransferase</keyword>
<evidence type="ECO:0000259" key="9">
    <source>
        <dbReference type="SMART" id="SM01311"/>
    </source>
</evidence>
<evidence type="ECO:0000256" key="2">
    <source>
        <dbReference type="ARBA" id="ARBA00012418"/>
    </source>
</evidence>
<dbReference type="EC" id="2.7.7.6" evidence="2"/>
<dbReference type="SMART" id="SM01311">
    <property type="entry name" value="RPOL_N"/>
    <property type="match status" value="1"/>
</dbReference>
<evidence type="ECO:0000256" key="7">
    <source>
        <dbReference type="ARBA" id="ARBA00023314"/>
    </source>
</evidence>
<dbReference type="EMBL" id="KY318515">
    <property type="protein sequence ID" value="APU00369.1"/>
    <property type="molecule type" value="Genomic_DNA"/>
</dbReference>
<dbReference type="GO" id="GO:0006351">
    <property type="term" value="P:DNA-templated transcription"/>
    <property type="evidence" value="ECO:0007669"/>
    <property type="project" value="InterPro"/>
</dbReference>
<dbReference type="Pfam" id="PF14700">
    <property type="entry name" value="RPOL_N"/>
    <property type="match status" value="1"/>
</dbReference>
<dbReference type="GO" id="GO:0000428">
    <property type="term" value="C:DNA-directed RNA polymerase complex"/>
    <property type="evidence" value="ECO:0007669"/>
    <property type="project" value="UniProtKB-KW"/>
</dbReference>
<dbReference type="InterPro" id="IPR046950">
    <property type="entry name" value="DNA-dir_Rpol_C_phage-type"/>
</dbReference>
<reference evidence="11" key="1">
    <citation type="submission" date="2016-12" db="EMBL/GenBank/DDBJ databases">
        <title>Characterization and complete genome sequence of Yersinia bacteriophage, fHe-Yen3-01.</title>
        <authorList>
            <person name="Jun J.W."/>
            <person name="Wicklund A."/>
            <person name="Skurnik M."/>
        </authorList>
    </citation>
    <scope>NUCLEOTIDE SEQUENCE [LARGE SCALE GENOMIC DNA]</scope>
</reference>
<feature type="domain" description="DNA-directed RNA polymerase N-terminal" evidence="9">
    <location>
        <begin position="5"/>
        <end position="296"/>
    </location>
</feature>
<dbReference type="InterPro" id="IPR037159">
    <property type="entry name" value="RNA_POL_N_sf"/>
</dbReference>
<dbReference type="PANTHER" id="PTHR10102:SF0">
    <property type="entry name" value="DNA-DIRECTED RNA POLYMERASE, MITOCHONDRIAL"/>
    <property type="match status" value="1"/>
</dbReference>
<comment type="catalytic activity">
    <reaction evidence="8">
        <text>RNA(n) + a ribonucleoside 5'-triphosphate = RNA(n+1) + diphosphate</text>
        <dbReference type="Rhea" id="RHEA:21248"/>
        <dbReference type="Rhea" id="RHEA-COMP:14527"/>
        <dbReference type="Rhea" id="RHEA-COMP:17342"/>
        <dbReference type="ChEBI" id="CHEBI:33019"/>
        <dbReference type="ChEBI" id="CHEBI:61557"/>
        <dbReference type="ChEBI" id="CHEBI:140395"/>
        <dbReference type="EC" id="2.7.7.6"/>
    </reaction>
</comment>
<gene>
    <name evidence="10" type="ORF">fHeYen301_36</name>
</gene>
<dbReference type="PROSITE" id="PS00489">
    <property type="entry name" value="RNA_POL_PHAGE_2"/>
    <property type="match status" value="1"/>
</dbReference>
<protein>
    <recommendedName>
        <fullName evidence="2">DNA-directed RNA polymerase</fullName>
        <ecNumber evidence="2">2.7.7.6</ecNumber>
    </recommendedName>
</protein>